<dbReference type="SMART" id="SM00895">
    <property type="entry name" value="FCD"/>
    <property type="match status" value="1"/>
</dbReference>
<evidence type="ECO:0000259" key="5">
    <source>
        <dbReference type="PROSITE" id="PS50949"/>
    </source>
</evidence>
<evidence type="ECO:0000256" key="3">
    <source>
        <dbReference type="ARBA" id="ARBA00023163"/>
    </source>
</evidence>
<evidence type="ECO:0000313" key="6">
    <source>
        <dbReference type="EMBL" id="QNN55996.1"/>
    </source>
</evidence>
<accession>A0A7G9RK71</accession>
<dbReference type="InterPro" id="IPR008920">
    <property type="entry name" value="TF_FadR/GntR_C"/>
</dbReference>
<dbReference type="RefSeq" id="WP_187596268.1">
    <property type="nucleotide sequence ID" value="NZ_CP060714.1"/>
</dbReference>
<dbReference type="KEGG" id="drg:H9K76_15560"/>
<proteinExistence type="predicted"/>
<dbReference type="Proteomes" id="UP000515811">
    <property type="component" value="Chromosome"/>
</dbReference>
<keyword evidence="3" id="KW-0804">Transcription</keyword>
<evidence type="ECO:0000256" key="1">
    <source>
        <dbReference type="ARBA" id="ARBA00023015"/>
    </source>
</evidence>
<dbReference type="InterPro" id="IPR011711">
    <property type="entry name" value="GntR_C"/>
</dbReference>
<feature type="region of interest" description="Disordered" evidence="4">
    <location>
        <begin position="1"/>
        <end position="26"/>
    </location>
</feature>
<dbReference type="GO" id="GO:0003677">
    <property type="term" value="F:DNA binding"/>
    <property type="evidence" value="ECO:0007669"/>
    <property type="project" value="UniProtKB-KW"/>
</dbReference>
<dbReference type="PANTHER" id="PTHR43537">
    <property type="entry name" value="TRANSCRIPTIONAL REGULATOR, GNTR FAMILY"/>
    <property type="match status" value="1"/>
</dbReference>
<reference evidence="6 7" key="1">
    <citation type="submission" date="2020-08" db="EMBL/GenBank/DDBJ databases">
        <title>Genome sequence of Diaphorobacter ruginosibacter DSM 27467T.</title>
        <authorList>
            <person name="Hyun D.-W."/>
            <person name="Bae J.-W."/>
        </authorList>
    </citation>
    <scope>NUCLEOTIDE SEQUENCE [LARGE SCALE GENOMIC DNA]</scope>
    <source>
        <strain evidence="6 7">DSM 27467</strain>
    </source>
</reference>
<evidence type="ECO:0000256" key="4">
    <source>
        <dbReference type="SAM" id="MobiDB-lite"/>
    </source>
</evidence>
<feature type="compositionally biased region" description="Polar residues" evidence="4">
    <location>
        <begin position="7"/>
        <end position="18"/>
    </location>
</feature>
<keyword evidence="2" id="KW-0238">DNA-binding</keyword>
<dbReference type="CDD" id="cd07377">
    <property type="entry name" value="WHTH_GntR"/>
    <property type="match status" value="1"/>
</dbReference>
<name>A0A7G9RK71_9BURK</name>
<dbReference type="PANTHER" id="PTHR43537:SF53">
    <property type="entry name" value="HTH-TYPE TRANSCRIPTIONAL REPRESSOR NANR"/>
    <property type="match status" value="1"/>
</dbReference>
<keyword evidence="1" id="KW-0805">Transcription regulation</keyword>
<protein>
    <submittedName>
        <fullName evidence="6">GntR family transcriptional regulator</fullName>
    </submittedName>
</protein>
<dbReference type="InterPro" id="IPR036388">
    <property type="entry name" value="WH-like_DNA-bd_sf"/>
</dbReference>
<dbReference type="InterPro" id="IPR036390">
    <property type="entry name" value="WH_DNA-bd_sf"/>
</dbReference>
<dbReference type="PROSITE" id="PS50949">
    <property type="entry name" value="HTH_GNTR"/>
    <property type="match status" value="1"/>
</dbReference>
<evidence type="ECO:0000313" key="7">
    <source>
        <dbReference type="Proteomes" id="UP000515811"/>
    </source>
</evidence>
<organism evidence="6 7">
    <name type="scientific">Diaphorobacter ruginosibacter</name>
    <dbReference type="NCBI Taxonomy" id="1715720"/>
    <lineage>
        <taxon>Bacteria</taxon>
        <taxon>Pseudomonadati</taxon>
        <taxon>Pseudomonadota</taxon>
        <taxon>Betaproteobacteria</taxon>
        <taxon>Burkholderiales</taxon>
        <taxon>Comamonadaceae</taxon>
        <taxon>Diaphorobacter</taxon>
    </lineage>
</organism>
<dbReference type="EMBL" id="CP060714">
    <property type="protein sequence ID" value="QNN55996.1"/>
    <property type="molecule type" value="Genomic_DNA"/>
</dbReference>
<dbReference type="SUPFAM" id="SSF46785">
    <property type="entry name" value="Winged helix' DNA-binding domain"/>
    <property type="match status" value="1"/>
</dbReference>
<dbReference type="Pfam" id="PF07729">
    <property type="entry name" value="FCD"/>
    <property type="match status" value="1"/>
</dbReference>
<dbReference type="Gene3D" id="1.20.120.530">
    <property type="entry name" value="GntR ligand-binding domain-like"/>
    <property type="match status" value="1"/>
</dbReference>
<dbReference type="GO" id="GO:0003700">
    <property type="term" value="F:DNA-binding transcription factor activity"/>
    <property type="evidence" value="ECO:0007669"/>
    <property type="project" value="InterPro"/>
</dbReference>
<gene>
    <name evidence="6" type="ORF">H9K76_15560</name>
</gene>
<feature type="domain" description="HTH gntR-type" evidence="5">
    <location>
        <begin position="24"/>
        <end position="91"/>
    </location>
</feature>
<dbReference type="InterPro" id="IPR000524">
    <property type="entry name" value="Tscrpt_reg_HTH_GntR"/>
</dbReference>
<keyword evidence="7" id="KW-1185">Reference proteome</keyword>
<dbReference type="Gene3D" id="1.10.10.10">
    <property type="entry name" value="Winged helix-like DNA-binding domain superfamily/Winged helix DNA-binding domain"/>
    <property type="match status" value="1"/>
</dbReference>
<sequence>MKKATAAQGSTDLPSSRSAKQREPASVEEITERVLGAIWENQLPPGTKLVEEKLAAVFHVSRTKVRLALARLAHDGILTVEPNRGTFVSSPTVEEARQVLATRRLIEPCLLRELSTRLRAEHLESLRRNIALEQQARAKNERRATIRHSGEFHVRIAEMSENAYLTKYMRELCSLTCLVIALYDAPGEPSCPDHEHEAILDALEAGEVDRACAMMVEHLNHVENALRLEMPEEPEVDFAAIFA</sequence>
<dbReference type="Pfam" id="PF00392">
    <property type="entry name" value="GntR"/>
    <property type="match status" value="1"/>
</dbReference>
<evidence type="ECO:0000256" key="2">
    <source>
        <dbReference type="ARBA" id="ARBA00023125"/>
    </source>
</evidence>
<dbReference type="AlphaFoldDB" id="A0A7G9RK71"/>
<dbReference type="SUPFAM" id="SSF48008">
    <property type="entry name" value="GntR ligand-binding domain-like"/>
    <property type="match status" value="1"/>
</dbReference>
<dbReference type="SMART" id="SM00345">
    <property type="entry name" value="HTH_GNTR"/>
    <property type="match status" value="1"/>
</dbReference>